<dbReference type="Proteomes" id="UP001212841">
    <property type="component" value="Unassembled WGS sequence"/>
</dbReference>
<dbReference type="AlphaFoldDB" id="A0AAD5S922"/>
<keyword evidence="4" id="KW-1133">Transmembrane helix</keyword>
<feature type="non-terminal residue" evidence="7">
    <location>
        <position position="97"/>
    </location>
</feature>
<proteinExistence type="inferred from homology"/>
<evidence type="ECO:0000256" key="4">
    <source>
        <dbReference type="ARBA" id="ARBA00022989"/>
    </source>
</evidence>
<protein>
    <recommendedName>
        <fullName evidence="6">Sodium/calcium exchanger membrane region domain-containing protein</fullName>
    </recommendedName>
</protein>
<feature type="domain" description="Sodium/calcium exchanger membrane region" evidence="6">
    <location>
        <begin position="18"/>
        <end position="94"/>
    </location>
</feature>
<evidence type="ECO:0000256" key="1">
    <source>
        <dbReference type="ARBA" id="ARBA00004141"/>
    </source>
</evidence>
<gene>
    <name evidence="7" type="ORF">HK097_010462</name>
</gene>
<keyword evidence="5" id="KW-0472">Membrane</keyword>
<comment type="similarity">
    <text evidence="2">Belongs to the Ca(2+):cation antiporter (CaCA) (TC 2.A.19) family.</text>
</comment>
<dbReference type="Pfam" id="PF01699">
    <property type="entry name" value="Na_Ca_ex"/>
    <property type="match status" value="1"/>
</dbReference>
<organism evidence="7 8">
    <name type="scientific">Rhizophlyctis rosea</name>
    <dbReference type="NCBI Taxonomy" id="64517"/>
    <lineage>
        <taxon>Eukaryota</taxon>
        <taxon>Fungi</taxon>
        <taxon>Fungi incertae sedis</taxon>
        <taxon>Chytridiomycota</taxon>
        <taxon>Chytridiomycota incertae sedis</taxon>
        <taxon>Chytridiomycetes</taxon>
        <taxon>Rhizophlyctidales</taxon>
        <taxon>Rhizophlyctidaceae</taxon>
        <taxon>Rhizophlyctis</taxon>
    </lineage>
</organism>
<comment type="subcellular location">
    <subcellularLocation>
        <location evidence="1">Membrane</location>
        <topology evidence="1">Multi-pass membrane protein</topology>
    </subcellularLocation>
</comment>
<comment type="caution">
    <text evidence="7">The sequence shown here is derived from an EMBL/GenBank/DDBJ whole genome shotgun (WGS) entry which is preliminary data.</text>
</comment>
<dbReference type="GO" id="GO:0055085">
    <property type="term" value="P:transmembrane transport"/>
    <property type="evidence" value="ECO:0007669"/>
    <property type="project" value="InterPro"/>
</dbReference>
<name>A0AAD5S922_9FUNG</name>
<dbReference type="Gene3D" id="1.20.1420.30">
    <property type="entry name" value="NCX, central ion-binding region"/>
    <property type="match status" value="1"/>
</dbReference>
<accession>A0AAD5S922</accession>
<evidence type="ECO:0000256" key="2">
    <source>
        <dbReference type="ARBA" id="ARBA00008170"/>
    </source>
</evidence>
<reference evidence="7" key="1">
    <citation type="submission" date="2020-05" db="EMBL/GenBank/DDBJ databases">
        <title>Phylogenomic resolution of chytrid fungi.</title>
        <authorList>
            <person name="Stajich J.E."/>
            <person name="Amses K."/>
            <person name="Simmons R."/>
            <person name="Seto K."/>
            <person name="Myers J."/>
            <person name="Bonds A."/>
            <person name="Quandt C.A."/>
            <person name="Barry K."/>
            <person name="Liu P."/>
            <person name="Grigoriev I."/>
            <person name="Longcore J.E."/>
            <person name="James T.Y."/>
        </authorList>
    </citation>
    <scope>NUCLEOTIDE SEQUENCE</scope>
    <source>
        <strain evidence="7">JEL0318</strain>
    </source>
</reference>
<dbReference type="EMBL" id="JADGJD010000778">
    <property type="protein sequence ID" value="KAJ3048522.1"/>
    <property type="molecule type" value="Genomic_DNA"/>
</dbReference>
<evidence type="ECO:0000256" key="5">
    <source>
        <dbReference type="ARBA" id="ARBA00023136"/>
    </source>
</evidence>
<keyword evidence="3" id="KW-0812">Transmembrane</keyword>
<evidence type="ECO:0000256" key="3">
    <source>
        <dbReference type="ARBA" id="ARBA00022692"/>
    </source>
</evidence>
<dbReference type="GO" id="GO:0016020">
    <property type="term" value="C:membrane"/>
    <property type="evidence" value="ECO:0007669"/>
    <property type="project" value="UniProtKB-SubCell"/>
</dbReference>
<evidence type="ECO:0000259" key="6">
    <source>
        <dbReference type="Pfam" id="PF01699"/>
    </source>
</evidence>
<keyword evidence="8" id="KW-1185">Reference proteome</keyword>
<sequence length="97" mass="10460">MLPIVDTFPTPIRLLLHTLSFLIGLYLLERGADKFIDSTAILAKRLHIPQIAIALLTAGAEWEELFVVLLAVLQGHPNLGLGNILGSCVANILGSFS</sequence>
<dbReference type="InterPro" id="IPR004837">
    <property type="entry name" value="NaCa_Exmemb"/>
</dbReference>
<evidence type="ECO:0000313" key="7">
    <source>
        <dbReference type="EMBL" id="KAJ3048522.1"/>
    </source>
</evidence>
<dbReference type="InterPro" id="IPR044880">
    <property type="entry name" value="NCX_ion-bd_dom_sf"/>
</dbReference>
<evidence type="ECO:0000313" key="8">
    <source>
        <dbReference type="Proteomes" id="UP001212841"/>
    </source>
</evidence>